<organism evidence="2 3">
    <name type="scientific">Coprococcus eutactus</name>
    <dbReference type="NCBI Taxonomy" id="33043"/>
    <lineage>
        <taxon>Bacteria</taxon>
        <taxon>Bacillati</taxon>
        <taxon>Bacillota</taxon>
        <taxon>Clostridia</taxon>
        <taxon>Lachnospirales</taxon>
        <taxon>Lachnospiraceae</taxon>
        <taxon>Coprococcus</taxon>
    </lineage>
</organism>
<accession>A0A412IWA5</accession>
<comment type="caution">
    <text evidence="2">The sequence shown here is derived from an EMBL/GenBank/DDBJ whole genome shotgun (WGS) entry which is preliminary data.</text>
</comment>
<proteinExistence type="predicted"/>
<reference evidence="2 3" key="1">
    <citation type="submission" date="2018-08" db="EMBL/GenBank/DDBJ databases">
        <title>A genome reference for cultivated species of the human gut microbiota.</title>
        <authorList>
            <person name="Zou Y."/>
            <person name="Xue W."/>
            <person name="Luo G."/>
        </authorList>
    </citation>
    <scope>NUCLEOTIDE SEQUENCE [LARGE SCALE GENOMIC DNA]</scope>
    <source>
        <strain evidence="2 3">AF22-21</strain>
    </source>
</reference>
<protein>
    <submittedName>
        <fullName evidence="2">Uncharacterized protein</fullName>
    </submittedName>
</protein>
<name>A0A412IWA5_9FIRM</name>
<gene>
    <name evidence="2" type="ORF">DWX94_00965</name>
</gene>
<keyword evidence="1" id="KW-0812">Transmembrane</keyword>
<dbReference type="EMBL" id="QRVK01000001">
    <property type="protein sequence ID" value="RGS44392.1"/>
    <property type="molecule type" value="Genomic_DNA"/>
</dbReference>
<dbReference type="Proteomes" id="UP000283295">
    <property type="component" value="Unassembled WGS sequence"/>
</dbReference>
<evidence type="ECO:0000256" key="1">
    <source>
        <dbReference type="SAM" id="Phobius"/>
    </source>
</evidence>
<sequence>MKSREKEIVDIILFSLITGLVTVFCAICLMESHDGDFNWYCVLGKAIVNGKPNFHGVDAYSWIAQERGGSEIQHSCLEQ</sequence>
<evidence type="ECO:0000313" key="2">
    <source>
        <dbReference type="EMBL" id="RGS44392.1"/>
    </source>
</evidence>
<dbReference type="AlphaFoldDB" id="A0A412IWA5"/>
<keyword evidence="1" id="KW-0472">Membrane</keyword>
<feature type="transmembrane region" description="Helical" evidence="1">
    <location>
        <begin position="12"/>
        <end position="30"/>
    </location>
</feature>
<evidence type="ECO:0000313" key="3">
    <source>
        <dbReference type="Proteomes" id="UP000283295"/>
    </source>
</evidence>
<keyword evidence="1" id="KW-1133">Transmembrane helix</keyword>